<comment type="caution">
    <text evidence="2">The sequence shown here is derived from an EMBL/GenBank/DDBJ whole genome shotgun (WGS) entry which is preliminary data.</text>
</comment>
<dbReference type="EMBL" id="CAJVQA010000611">
    <property type="protein sequence ID" value="CAG8482661.1"/>
    <property type="molecule type" value="Genomic_DNA"/>
</dbReference>
<accession>A0A9N8ZDS9</accession>
<dbReference type="Proteomes" id="UP000789759">
    <property type="component" value="Unassembled WGS sequence"/>
</dbReference>
<dbReference type="OrthoDB" id="10444795at2759"/>
<sequence length="47" mass="5435">MISLCTLNYQRFDVGHEMDNRGLPEMEDLYAPRKPGDEFLTVDTSKT</sequence>
<feature type="non-terminal residue" evidence="2">
    <location>
        <position position="47"/>
    </location>
</feature>
<reference evidence="2" key="1">
    <citation type="submission" date="2021-06" db="EMBL/GenBank/DDBJ databases">
        <authorList>
            <person name="Kallberg Y."/>
            <person name="Tangrot J."/>
            <person name="Rosling A."/>
        </authorList>
    </citation>
    <scope>NUCLEOTIDE SEQUENCE</scope>
    <source>
        <strain evidence="2">FL966</strain>
    </source>
</reference>
<organism evidence="2 3">
    <name type="scientific">Cetraspora pellucida</name>
    <dbReference type="NCBI Taxonomy" id="1433469"/>
    <lineage>
        <taxon>Eukaryota</taxon>
        <taxon>Fungi</taxon>
        <taxon>Fungi incertae sedis</taxon>
        <taxon>Mucoromycota</taxon>
        <taxon>Glomeromycotina</taxon>
        <taxon>Glomeromycetes</taxon>
        <taxon>Diversisporales</taxon>
        <taxon>Gigasporaceae</taxon>
        <taxon>Cetraspora</taxon>
    </lineage>
</organism>
<feature type="region of interest" description="Disordered" evidence="1">
    <location>
        <begin position="27"/>
        <end position="47"/>
    </location>
</feature>
<gene>
    <name evidence="2" type="ORF">CPELLU_LOCUS1595</name>
</gene>
<name>A0A9N8ZDS9_9GLOM</name>
<protein>
    <submittedName>
        <fullName evidence="2">12396_t:CDS:1</fullName>
    </submittedName>
</protein>
<evidence type="ECO:0000313" key="2">
    <source>
        <dbReference type="EMBL" id="CAG8482661.1"/>
    </source>
</evidence>
<evidence type="ECO:0000313" key="3">
    <source>
        <dbReference type="Proteomes" id="UP000789759"/>
    </source>
</evidence>
<dbReference type="AlphaFoldDB" id="A0A9N8ZDS9"/>
<evidence type="ECO:0000256" key="1">
    <source>
        <dbReference type="SAM" id="MobiDB-lite"/>
    </source>
</evidence>
<proteinExistence type="predicted"/>
<feature type="compositionally biased region" description="Basic and acidic residues" evidence="1">
    <location>
        <begin position="27"/>
        <end position="37"/>
    </location>
</feature>
<keyword evidence="3" id="KW-1185">Reference proteome</keyword>